<organism evidence="2 3">
    <name type="scientific">Chryseobacterium polytrichastri</name>
    <dbReference type="NCBI Taxonomy" id="1302687"/>
    <lineage>
        <taxon>Bacteria</taxon>
        <taxon>Pseudomonadati</taxon>
        <taxon>Bacteroidota</taxon>
        <taxon>Flavobacteriia</taxon>
        <taxon>Flavobacteriales</taxon>
        <taxon>Weeksellaceae</taxon>
        <taxon>Chryseobacterium group</taxon>
        <taxon>Chryseobacterium</taxon>
    </lineage>
</organism>
<feature type="transmembrane region" description="Helical" evidence="1">
    <location>
        <begin position="73"/>
        <end position="91"/>
    </location>
</feature>
<accession>A0A1M7HC94</accession>
<reference evidence="3" key="1">
    <citation type="submission" date="2016-11" db="EMBL/GenBank/DDBJ databases">
        <authorList>
            <person name="Varghese N."/>
            <person name="Submissions S."/>
        </authorList>
    </citation>
    <scope>NUCLEOTIDE SEQUENCE [LARGE SCALE GENOMIC DNA]</scope>
    <source>
        <strain evidence="3">DSM 26899</strain>
    </source>
</reference>
<evidence type="ECO:0000313" key="3">
    <source>
        <dbReference type="Proteomes" id="UP000184364"/>
    </source>
</evidence>
<keyword evidence="1" id="KW-0812">Transmembrane</keyword>
<feature type="transmembrane region" description="Helical" evidence="1">
    <location>
        <begin position="7"/>
        <end position="28"/>
    </location>
</feature>
<dbReference type="EMBL" id="FRAV01000040">
    <property type="protein sequence ID" value="SHM26036.1"/>
    <property type="molecule type" value="Genomic_DNA"/>
</dbReference>
<evidence type="ECO:0000313" key="2">
    <source>
        <dbReference type="EMBL" id="SHM26036.1"/>
    </source>
</evidence>
<evidence type="ECO:0000256" key="1">
    <source>
        <dbReference type="SAM" id="Phobius"/>
    </source>
</evidence>
<keyword evidence="1" id="KW-1133">Transmembrane helix</keyword>
<protein>
    <submittedName>
        <fullName evidence="2">Uncharacterized protein</fullName>
    </submittedName>
</protein>
<dbReference type="STRING" id="1302687.SAMN05444267_10402"/>
<name>A0A1M7HC94_9FLAO</name>
<feature type="transmembrane region" description="Helical" evidence="1">
    <location>
        <begin position="34"/>
        <end position="53"/>
    </location>
</feature>
<keyword evidence="3" id="KW-1185">Reference proteome</keyword>
<dbReference type="AlphaFoldDB" id="A0A1M7HC94"/>
<proteinExistence type="predicted"/>
<keyword evidence="1" id="KW-0472">Membrane</keyword>
<gene>
    <name evidence="2" type="ORF">SAMN05444267_10402</name>
</gene>
<sequence>MLKNLKVLGIFYGKILIPTLLFSLLIALATNLSFKIFGLCFLLLFPLLHFFIYELRLKNQYLFYANFGFSRQFLWISTISMSLIINIITKFL</sequence>
<dbReference type="Proteomes" id="UP000184364">
    <property type="component" value="Unassembled WGS sequence"/>
</dbReference>